<evidence type="ECO:0000313" key="4">
    <source>
        <dbReference type="EMBL" id="MFC2252190.1"/>
    </source>
</evidence>
<dbReference type="PANTHER" id="PTHR44591:SF25">
    <property type="entry name" value="CHEMOTAXIS TWO-COMPONENT RESPONSE REGULATOR"/>
    <property type="match status" value="1"/>
</dbReference>
<dbReference type="Pfam" id="PF00072">
    <property type="entry name" value="Response_reg"/>
    <property type="match status" value="1"/>
</dbReference>
<proteinExistence type="predicted"/>
<evidence type="ECO:0000256" key="1">
    <source>
        <dbReference type="ARBA" id="ARBA00022553"/>
    </source>
</evidence>
<dbReference type="SMART" id="SM00448">
    <property type="entry name" value="REC"/>
    <property type="match status" value="1"/>
</dbReference>
<feature type="modified residue" description="4-aspartylphosphate" evidence="2">
    <location>
        <position position="58"/>
    </location>
</feature>
<dbReference type="SUPFAM" id="SSF52172">
    <property type="entry name" value="CheY-like"/>
    <property type="match status" value="1"/>
</dbReference>
<dbReference type="InterPro" id="IPR011006">
    <property type="entry name" value="CheY-like_superfamily"/>
</dbReference>
<evidence type="ECO:0000313" key="5">
    <source>
        <dbReference type="Proteomes" id="UP001595190"/>
    </source>
</evidence>
<dbReference type="PROSITE" id="PS50110">
    <property type="entry name" value="RESPONSE_REGULATORY"/>
    <property type="match status" value="1"/>
</dbReference>
<reference evidence="4 5" key="1">
    <citation type="submission" date="2024-09" db="EMBL/GenBank/DDBJ databases">
        <title>Description of Labrys sedimenti sp. nov., isolated from a diclofenac-degrading enrichment culture, and genome-based reclassification of Labrys portucalensis as a later heterotypic synonym of Labrys neptuniae.</title>
        <authorList>
            <person name="Tancsics A."/>
            <person name="Csepanyi A."/>
        </authorList>
    </citation>
    <scope>NUCLEOTIDE SEQUENCE [LARGE SCALE GENOMIC DNA]</scope>
    <source>
        <strain evidence="4 5">LMG 23412</strain>
    </source>
</reference>
<protein>
    <submittedName>
        <fullName evidence="4">Response regulator</fullName>
    </submittedName>
</protein>
<feature type="domain" description="Response regulatory" evidence="3">
    <location>
        <begin position="9"/>
        <end position="123"/>
    </location>
</feature>
<sequence>MTSSQPLFVIAVIDDDRDVLGSLRFLLEAEDFTVRTYSSGVDCLSQMASFAPDCFVIDYKMAEMDGLELALHLRARGQSGPVVLITGYPDETIEHKAHRAGIQHVVLKPHIAESLVANVRAAIADRSFPSDIRESP</sequence>
<dbReference type="InterPro" id="IPR050595">
    <property type="entry name" value="Bact_response_regulator"/>
</dbReference>
<dbReference type="Gene3D" id="3.40.50.2300">
    <property type="match status" value="1"/>
</dbReference>
<organism evidence="4 5">
    <name type="scientific">Labrys neptuniae</name>
    <dbReference type="NCBI Taxonomy" id="376174"/>
    <lineage>
        <taxon>Bacteria</taxon>
        <taxon>Pseudomonadati</taxon>
        <taxon>Pseudomonadota</taxon>
        <taxon>Alphaproteobacteria</taxon>
        <taxon>Hyphomicrobiales</taxon>
        <taxon>Xanthobacteraceae</taxon>
        <taxon>Labrys</taxon>
    </lineage>
</organism>
<dbReference type="CDD" id="cd00156">
    <property type="entry name" value="REC"/>
    <property type="match status" value="1"/>
</dbReference>
<dbReference type="PANTHER" id="PTHR44591">
    <property type="entry name" value="STRESS RESPONSE REGULATOR PROTEIN 1"/>
    <property type="match status" value="1"/>
</dbReference>
<name>A0ABV6ZJ20_9HYPH</name>
<evidence type="ECO:0000256" key="2">
    <source>
        <dbReference type="PROSITE-ProRule" id="PRU00169"/>
    </source>
</evidence>
<dbReference type="RefSeq" id="WP_394312778.1">
    <property type="nucleotide sequence ID" value="NZ_JBHGPK010000010.1"/>
</dbReference>
<comment type="caution">
    <text evidence="4">The sequence shown here is derived from an EMBL/GenBank/DDBJ whole genome shotgun (WGS) entry which is preliminary data.</text>
</comment>
<gene>
    <name evidence="4" type="ORF">ACETRX_21310</name>
</gene>
<dbReference type="InterPro" id="IPR001789">
    <property type="entry name" value="Sig_transdc_resp-reg_receiver"/>
</dbReference>
<keyword evidence="1 2" id="KW-0597">Phosphoprotein</keyword>
<dbReference type="EMBL" id="JBHGPK010000010">
    <property type="protein sequence ID" value="MFC2252190.1"/>
    <property type="molecule type" value="Genomic_DNA"/>
</dbReference>
<evidence type="ECO:0000259" key="3">
    <source>
        <dbReference type="PROSITE" id="PS50110"/>
    </source>
</evidence>
<dbReference type="Proteomes" id="UP001595190">
    <property type="component" value="Unassembled WGS sequence"/>
</dbReference>
<accession>A0ABV6ZJ20</accession>